<name>A0ACC2WGK9_9TREE</name>
<gene>
    <name evidence="1" type="ORF">QFC20_002940</name>
</gene>
<reference evidence="1" key="1">
    <citation type="submission" date="2023-04" db="EMBL/GenBank/DDBJ databases">
        <title>Draft Genome sequencing of Naganishia species isolated from polar environments using Oxford Nanopore Technology.</title>
        <authorList>
            <person name="Leo P."/>
            <person name="Venkateswaran K."/>
        </authorList>
    </citation>
    <scope>NUCLEOTIDE SEQUENCE</scope>
    <source>
        <strain evidence="1">MNA-CCFEE 5262</strain>
    </source>
</reference>
<evidence type="ECO:0000313" key="1">
    <source>
        <dbReference type="EMBL" id="KAJ9110344.1"/>
    </source>
</evidence>
<accession>A0ACC2WGK9</accession>
<proteinExistence type="predicted"/>
<dbReference type="EMBL" id="JASBWS010000024">
    <property type="protein sequence ID" value="KAJ9110344.1"/>
    <property type="molecule type" value="Genomic_DNA"/>
</dbReference>
<comment type="caution">
    <text evidence="1">The sequence shown here is derived from an EMBL/GenBank/DDBJ whole genome shotgun (WGS) entry which is preliminary data.</text>
</comment>
<sequence>MTNLPPSEPPTLDQPIVVSDDEHQDSKEAQPAQPSVPRTDTINDVQVFGAPQTSSYIPPSELPESYFTPTTTDLTIAQSALARRSAALAHRPLQLSAQREEDARQKEKAKSERWPRTLIRVRFSDQTVVQKEFGSGEKIGAVYDFVRSTLAEAYRSKTFTLYQPPNIRFPEHPAQLPPAKKARPLNQFNAKPPLPIKETLMELQLVPQSLLMVRFDEDDLNRSDRQAPLLPHLLASATPLPSAPDFDRPTTAAPVAEVEAEEPRPEPSKEKKIPK</sequence>
<organism evidence="1 2">
    <name type="scientific">Naganishia adeliensis</name>
    <dbReference type="NCBI Taxonomy" id="92952"/>
    <lineage>
        <taxon>Eukaryota</taxon>
        <taxon>Fungi</taxon>
        <taxon>Dikarya</taxon>
        <taxon>Basidiomycota</taxon>
        <taxon>Agaricomycotina</taxon>
        <taxon>Tremellomycetes</taxon>
        <taxon>Filobasidiales</taxon>
        <taxon>Filobasidiaceae</taxon>
        <taxon>Naganishia</taxon>
    </lineage>
</organism>
<evidence type="ECO:0000313" key="2">
    <source>
        <dbReference type="Proteomes" id="UP001230649"/>
    </source>
</evidence>
<dbReference type="Proteomes" id="UP001230649">
    <property type="component" value="Unassembled WGS sequence"/>
</dbReference>
<keyword evidence="2" id="KW-1185">Reference proteome</keyword>
<protein>
    <submittedName>
        <fullName evidence="1">Uncharacterized protein</fullName>
    </submittedName>
</protein>